<feature type="transmembrane region" description="Helical" evidence="1">
    <location>
        <begin position="69"/>
        <end position="89"/>
    </location>
</feature>
<sequence>MPTAAHLVASVALALLAFVVSGQIMPLMPESTDFGYFTHVNVGLALVAGWKVMGPRAGRGFVPGINNGLTGMAVLVIWALIIQGAVEMFRLAKRNIYDGPFEALAAIFTIALEYFFVMAVPTVLVTLVVGGTLVGLVTEFASKRWK</sequence>
<dbReference type="Proteomes" id="UP000013243">
    <property type="component" value="Chromosome"/>
</dbReference>
<name>A0A1B1A1M0_9RHOB</name>
<dbReference type="AlphaFoldDB" id="A0A1B1A1M0"/>
<feature type="transmembrane region" description="Helical" evidence="1">
    <location>
        <begin position="123"/>
        <end position="141"/>
    </location>
</feature>
<evidence type="ECO:0000313" key="2">
    <source>
        <dbReference type="EMBL" id="ANP40387.1"/>
    </source>
</evidence>
<organism evidence="2 3">
    <name type="scientific">Tritonibacter mobilis F1926</name>
    <dbReference type="NCBI Taxonomy" id="1265309"/>
    <lineage>
        <taxon>Bacteria</taxon>
        <taxon>Pseudomonadati</taxon>
        <taxon>Pseudomonadota</taxon>
        <taxon>Alphaproteobacteria</taxon>
        <taxon>Rhodobacterales</taxon>
        <taxon>Paracoccaceae</taxon>
        <taxon>Tritonibacter</taxon>
    </lineage>
</organism>
<reference evidence="2 3" key="1">
    <citation type="journal article" date="2016" name="ISME J.">
        <title>Global occurrence and heterogeneity of the Roseobacter-clade species Ruegeria mobilis.</title>
        <authorList>
            <person name="Sonnenschein E."/>
            <person name="Gram L."/>
        </authorList>
    </citation>
    <scope>NUCLEOTIDE SEQUENCE [LARGE SCALE GENOMIC DNA]</scope>
    <source>
        <strain evidence="2 3">F1926</strain>
    </source>
</reference>
<dbReference type="EMBL" id="CP015230">
    <property type="protein sequence ID" value="ANP40387.1"/>
    <property type="molecule type" value="Genomic_DNA"/>
</dbReference>
<proteinExistence type="predicted"/>
<dbReference type="KEGG" id="rmb:K529_006380"/>
<dbReference type="InterPro" id="IPR047784">
    <property type="entry name" value="TrgA"/>
</dbReference>
<accession>A0A1B1A1M0</accession>
<dbReference type="STRING" id="1265309.K529_006380"/>
<evidence type="ECO:0000256" key="1">
    <source>
        <dbReference type="SAM" id="Phobius"/>
    </source>
</evidence>
<keyword evidence="1" id="KW-0472">Membrane</keyword>
<evidence type="ECO:0000313" key="3">
    <source>
        <dbReference type="Proteomes" id="UP000013243"/>
    </source>
</evidence>
<gene>
    <name evidence="2" type="ORF">K529_006380</name>
</gene>
<dbReference type="RefSeq" id="WP_005638858.1">
    <property type="nucleotide sequence ID" value="NZ_CP015230.1"/>
</dbReference>
<keyword evidence="1" id="KW-1133">Transmembrane helix</keyword>
<dbReference type="GeneID" id="28249442"/>
<protein>
    <submittedName>
        <fullName evidence="2">Tellurium resistance protein</fullName>
    </submittedName>
</protein>
<dbReference type="NCBIfam" id="NF033773">
    <property type="entry name" value="tellur_TrgA"/>
    <property type="match status" value="1"/>
</dbReference>
<keyword evidence="1" id="KW-0812">Transmembrane</keyword>
<dbReference type="OrthoDB" id="7869508at2"/>